<dbReference type="Gene3D" id="3.40.190.10">
    <property type="entry name" value="Periplasmic binding protein-like II"/>
    <property type="match status" value="2"/>
</dbReference>
<evidence type="ECO:0000256" key="4">
    <source>
        <dbReference type="ARBA" id="ARBA00023163"/>
    </source>
</evidence>
<dbReference type="PANTHER" id="PTHR30537:SF26">
    <property type="entry name" value="GLYCINE CLEAVAGE SYSTEM TRANSCRIPTIONAL ACTIVATOR"/>
    <property type="match status" value="1"/>
</dbReference>
<keyword evidence="7" id="KW-1185">Reference proteome</keyword>
<evidence type="ECO:0000313" key="6">
    <source>
        <dbReference type="EMBL" id="QEM83873.2"/>
    </source>
</evidence>
<dbReference type="GO" id="GO:0006351">
    <property type="term" value="P:DNA-templated transcription"/>
    <property type="evidence" value="ECO:0007669"/>
    <property type="project" value="TreeGrafter"/>
</dbReference>
<proteinExistence type="inferred from homology"/>
<dbReference type="FunFam" id="1.10.10.10:FF:000001">
    <property type="entry name" value="LysR family transcriptional regulator"/>
    <property type="match status" value="1"/>
</dbReference>
<name>A0A856QVF2_9GAMM</name>
<accession>A0A856QVF2</accession>
<evidence type="ECO:0000259" key="5">
    <source>
        <dbReference type="PROSITE" id="PS50931"/>
    </source>
</evidence>
<dbReference type="InterPro" id="IPR005119">
    <property type="entry name" value="LysR_subst-bd"/>
</dbReference>
<dbReference type="Proteomes" id="UP000324285">
    <property type="component" value="Chromosome"/>
</dbReference>
<gene>
    <name evidence="6" type="ORF">E4T21_02235</name>
</gene>
<dbReference type="Pfam" id="PF00126">
    <property type="entry name" value="HTH_1"/>
    <property type="match status" value="1"/>
</dbReference>
<dbReference type="EMBL" id="CP038437">
    <property type="protein sequence ID" value="QEM83873.2"/>
    <property type="molecule type" value="Genomic_DNA"/>
</dbReference>
<feature type="domain" description="HTH lysR-type" evidence="5">
    <location>
        <begin position="22"/>
        <end position="79"/>
    </location>
</feature>
<evidence type="ECO:0000256" key="2">
    <source>
        <dbReference type="ARBA" id="ARBA00023015"/>
    </source>
</evidence>
<keyword evidence="2" id="KW-0805">Transcription regulation</keyword>
<dbReference type="Pfam" id="PF03466">
    <property type="entry name" value="LysR_substrate"/>
    <property type="match status" value="1"/>
</dbReference>
<dbReference type="SUPFAM" id="SSF53850">
    <property type="entry name" value="Periplasmic binding protein-like II"/>
    <property type="match status" value="1"/>
</dbReference>
<evidence type="ECO:0000256" key="1">
    <source>
        <dbReference type="ARBA" id="ARBA00009437"/>
    </source>
</evidence>
<dbReference type="InterPro" id="IPR036390">
    <property type="entry name" value="WH_DNA-bd_sf"/>
</dbReference>
<sequence length="322" mass="36520">MQPVHYDLAVITIIPGSSTAMTPFRSIAVFYHVARTQSVTAASEYLHVTPSAVSQQLRSLEEQIGTTLIVRSGRTVRLTEAGERYFELIAEDIEHIIKVTDQLRGTQAPTRLTIRATPTIATKWLLPRLDDFLTRFPGLEVRIDGSNEPTDFSRERVDIEIRHGTGRWTGLNVQPLVSERFLPVCSPSLAEAGSLCAADIIDYRLIHSVKAQIQWRTWFNRAGIKDEGFLRNLYFDRSHMSVDAAALGMGIALESNLMMSQEVLGAKLVIPVRNPPVMEICTQWLVCPHQSLRLPHVRHFIDWISEVARQWHQEQSKLFRQT</sequence>
<evidence type="ECO:0000313" key="7">
    <source>
        <dbReference type="Proteomes" id="UP000324285"/>
    </source>
</evidence>
<reference evidence="6" key="1">
    <citation type="submission" date="2021-02" db="EMBL/GenBank/DDBJ databases">
        <title>Strain Y2R2, a novel species of the genus Halomonas.</title>
        <authorList>
            <person name="Huang H."/>
        </authorList>
    </citation>
    <scope>NUCLEOTIDE SEQUENCE</scope>
    <source>
        <strain evidence="6">Y2R2</strain>
    </source>
</reference>
<dbReference type="PRINTS" id="PR00039">
    <property type="entry name" value="HTHLYSR"/>
</dbReference>
<dbReference type="KEGG" id="hbh:E4T21_02235"/>
<dbReference type="PANTHER" id="PTHR30537">
    <property type="entry name" value="HTH-TYPE TRANSCRIPTIONAL REGULATOR"/>
    <property type="match status" value="1"/>
</dbReference>
<dbReference type="GO" id="GO:0043565">
    <property type="term" value="F:sequence-specific DNA binding"/>
    <property type="evidence" value="ECO:0007669"/>
    <property type="project" value="TreeGrafter"/>
</dbReference>
<dbReference type="GO" id="GO:0003700">
    <property type="term" value="F:DNA-binding transcription factor activity"/>
    <property type="evidence" value="ECO:0007669"/>
    <property type="project" value="InterPro"/>
</dbReference>
<dbReference type="InterPro" id="IPR000847">
    <property type="entry name" value="LysR_HTH_N"/>
</dbReference>
<protein>
    <submittedName>
        <fullName evidence="6">LysR family transcriptional regulator</fullName>
    </submittedName>
</protein>
<dbReference type="RefSeq" id="WP_205423446.1">
    <property type="nucleotide sequence ID" value="NZ_CP038437.2"/>
</dbReference>
<organism evidence="6 7">
    <name type="scientific">Halomonas binhaiensis</name>
    <dbReference type="NCBI Taxonomy" id="2562282"/>
    <lineage>
        <taxon>Bacteria</taxon>
        <taxon>Pseudomonadati</taxon>
        <taxon>Pseudomonadota</taxon>
        <taxon>Gammaproteobacteria</taxon>
        <taxon>Oceanospirillales</taxon>
        <taxon>Halomonadaceae</taxon>
        <taxon>Halomonas</taxon>
    </lineage>
</organism>
<dbReference type="Gene3D" id="1.10.10.10">
    <property type="entry name" value="Winged helix-like DNA-binding domain superfamily/Winged helix DNA-binding domain"/>
    <property type="match status" value="1"/>
</dbReference>
<keyword evidence="4" id="KW-0804">Transcription</keyword>
<evidence type="ECO:0000256" key="3">
    <source>
        <dbReference type="ARBA" id="ARBA00023125"/>
    </source>
</evidence>
<dbReference type="InterPro" id="IPR058163">
    <property type="entry name" value="LysR-type_TF_proteobact-type"/>
</dbReference>
<dbReference type="PROSITE" id="PS50931">
    <property type="entry name" value="HTH_LYSR"/>
    <property type="match status" value="1"/>
</dbReference>
<dbReference type="AlphaFoldDB" id="A0A856QVF2"/>
<keyword evidence="3" id="KW-0238">DNA-binding</keyword>
<dbReference type="CDD" id="cd08432">
    <property type="entry name" value="PBP2_GcdR_TrpI_HvrB_AmpR_like"/>
    <property type="match status" value="1"/>
</dbReference>
<dbReference type="SUPFAM" id="SSF46785">
    <property type="entry name" value="Winged helix' DNA-binding domain"/>
    <property type="match status" value="1"/>
</dbReference>
<comment type="similarity">
    <text evidence="1">Belongs to the LysR transcriptional regulatory family.</text>
</comment>
<dbReference type="InterPro" id="IPR036388">
    <property type="entry name" value="WH-like_DNA-bd_sf"/>
</dbReference>